<dbReference type="Pfam" id="PF10387">
    <property type="entry name" value="DUF2442"/>
    <property type="match status" value="1"/>
</dbReference>
<dbReference type="AlphaFoldDB" id="A0A1W1W6I8"/>
<evidence type="ECO:0000313" key="2">
    <source>
        <dbReference type="Proteomes" id="UP000192660"/>
    </source>
</evidence>
<dbReference type="SUPFAM" id="SSF143880">
    <property type="entry name" value="NE0471 N-terminal domain-like"/>
    <property type="match status" value="1"/>
</dbReference>
<protein>
    <recommendedName>
        <fullName evidence="3">DUF2442 domain-containing protein</fullName>
    </recommendedName>
</protein>
<dbReference type="Proteomes" id="UP000192660">
    <property type="component" value="Unassembled WGS sequence"/>
</dbReference>
<gene>
    <name evidence="1" type="ORF">SAMN00768000_0152</name>
</gene>
<dbReference type="InterPro" id="IPR018841">
    <property type="entry name" value="DUF2442"/>
</dbReference>
<organism evidence="1 2">
    <name type="scientific">Sulfobacillus thermosulfidooxidans (strain DSM 9293 / VKM B-1269 / AT-1)</name>
    <dbReference type="NCBI Taxonomy" id="929705"/>
    <lineage>
        <taxon>Bacteria</taxon>
        <taxon>Bacillati</taxon>
        <taxon>Bacillota</taxon>
        <taxon>Clostridia</taxon>
        <taxon>Eubacteriales</taxon>
        <taxon>Clostridiales Family XVII. Incertae Sedis</taxon>
        <taxon>Sulfobacillus</taxon>
    </lineage>
</organism>
<reference evidence="2" key="1">
    <citation type="submission" date="2017-04" db="EMBL/GenBank/DDBJ databases">
        <authorList>
            <person name="Varghese N."/>
            <person name="Submissions S."/>
        </authorList>
    </citation>
    <scope>NUCLEOTIDE SEQUENCE [LARGE SCALE GENOMIC DNA]</scope>
    <source>
        <strain evidence="2">DSM 9293</strain>
    </source>
</reference>
<sequence length="93" mass="10975">MHPPIHRVQRVFPIYPTYLLLEFDTGEYRIADFRAEVERSGELFEPLKQWAFFRQVQVDEDQISIVWPNGLDVDPGVLYVESKPITIHQLMDS</sequence>
<name>A0A1W1W6I8_SULTA</name>
<dbReference type="Gene3D" id="3.30.2020.10">
    <property type="entry name" value="NE0471-like N-terminal domain"/>
    <property type="match status" value="1"/>
</dbReference>
<dbReference type="InterPro" id="IPR036782">
    <property type="entry name" value="NE0471-like_N"/>
</dbReference>
<dbReference type="OrthoDB" id="162796at2"/>
<accession>A0A1W1W6I8</accession>
<evidence type="ECO:0000313" key="1">
    <source>
        <dbReference type="EMBL" id="SMC01911.1"/>
    </source>
</evidence>
<keyword evidence="2" id="KW-1185">Reference proteome</keyword>
<dbReference type="RefSeq" id="WP_084660674.1">
    <property type="nucleotide sequence ID" value="NZ_FWWY01000001.1"/>
</dbReference>
<proteinExistence type="predicted"/>
<dbReference type="EMBL" id="FWWY01000001">
    <property type="protein sequence ID" value="SMC01911.1"/>
    <property type="molecule type" value="Genomic_DNA"/>
</dbReference>
<evidence type="ECO:0008006" key="3">
    <source>
        <dbReference type="Google" id="ProtNLM"/>
    </source>
</evidence>